<dbReference type="AlphaFoldDB" id="A0A8H7DN95"/>
<reference evidence="9" key="1">
    <citation type="submission" date="2019-07" db="EMBL/GenBank/DDBJ databases">
        <authorList>
            <person name="Palmer J.M."/>
        </authorList>
    </citation>
    <scope>NUCLEOTIDE SEQUENCE</scope>
    <source>
        <strain evidence="9">PC9</strain>
    </source>
</reference>
<evidence type="ECO:0000313" key="10">
    <source>
        <dbReference type="Proteomes" id="UP000623687"/>
    </source>
</evidence>
<sequence>MASARHQQYSLPPLRSLNFPRSTHRDDQGIDGAVSAEPQSATQQHEHARLRHQQPWARSGHVQQPQAAPVHQGHPHQQQTPPLSAGHEVNNRGMEYTSRHDGAGYVTPGMPLSAQLAPSTNSLTSVSAGARGEDASHLQPPNSRKRESAHRPARQTHPSYSHPPPYPTYATQQGTAPTSPVYQTQPSMPPPPPQRGPPAGSIHAGSPMQDQIPPQPSPVTPTHPGYGGYSHPYMHQARPTSVHSQHSPPHQPPANPYPSPAPPASTLPSQNSWEHHPRGNSNHHQPQQHQQHPPQQPYAHHPQPVSQPQPSHHQQQRPPQTVHHAHQQQGVHSQPNGQHQHASQMQHSSHNQHYPPPVQSRQPPQQPPLHSAMHHLASSQNRPHSPQTPQSALPTSSQQPQAPLTPQSAYPSPHVQYPPHQSQHQSQTVPSHHTQAPLPPNNQNQSIPPGQHLHQHSNFSRSQPSPRPPQQVHAPPPPPQHHPPIQQQQQQQPAPQTRVYPVEGHSEQTYQQQPYSQFQSTSQPPSQHVQQMAPPPPQRHQPVVHRQAPPPSAPPTHASHPAHPSHAPNPPHPPQPSTNPAHSFHPSQAPHASGIHQPSHPPQAPHLPHPSQSSHPSQPSHSSQPSQPSQPSHASHPSHPSQSPHPSQHFQHPPQQPPQHPPHQQQPAHQPPPTHVQHHTPAPPPQHHQPLQYQQHAPSQELQPMVSLPPPAASPEPVAPAQPPPQPASFSRTTALVPTSVDPRAPQFTSSDPEKSSVRDSTMAEILKHCHILYDFAARYAQLTASLPHSQPSPEECNDMTRRAKEVVRLLEVLRRMGMPEADRIKMDSASVNSAATEDHRPPKRPWEDIQGGPGESSFSEFPAAGDKEQTAAEKDMEIIRTKRATSTAGGNATAGQPKSKYRKRSRATPPGKCHSCNIRETPEWRRGPDGARTLCNACGLHYAKLMRKREKQHGNNPDAPRIDMETLRASARAADIGGEKQSSRPSKQHGNQSNENESSESKHQPGGAQPHQQPHHQGSFQVMQVTTPTDMAVRMQTDHVAAQQSLPTPASATTLPPPPPWATAPSSSRGYPLQDQMQHQQHQSFLRTSDHGSSNHTSPR</sequence>
<dbReference type="Proteomes" id="UP000623687">
    <property type="component" value="Unassembled WGS sequence"/>
</dbReference>
<feature type="compositionally biased region" description="Pro residues" evidence="7">
    <location>
        <begin position="465"/>
        <end position="482"/>
    </location>
</feature>
<feature type="compositionally biased region" description="Low complexity" evidence="7">
    <location>
        <begin position="1064"/>
        <end position="1084"/>
    </location>
</feature>
<dbReference type="SMART" id="SM00401">
    <property type="entry name" value="ZnF_GATA"/>
    <property type="match status" value="1"/>
</dbReference>
<dbReference type="PANTHER" id="PTHR47172">
    <property type="entry name" value="OS01G0976800 PROTEIN"/>
    <property type="match status" value="1"/>
</dbReference>
<dbReference type="EMBL" id="JACETU010000007">
    <property type="protein sequence ID" value="KAF7424464.1"/>
    <property type="molecule type" value="Genomic_DNA"/>
</dbReference>
<protein>
    <recommendedName>
        <fullName evidence="8">GATA-type domain-containing protein</fullName>
    </recommendedName>
</protein>
<dbReference type="PANTHER" id="PTHR47172:SF24">
    <property type="entry name" value="GATA ZINC FINGER DOMAIN-CONTAINING PROTEIN 14-RELATED"/>
    <property type="match status" value="1"/>
</dbReference>
<dbReference type="GO" id="GO:0043565">
    <property type="term" value="F:sequence-specific DNA binding"/>
    <property type="evidence" value="ECO:0007669"/>
    <property type="project" value="InterPro"/>
</dbReference>
<feature type="compositionally biased region" description="Pro residues" evidence="7">
    <location>
        <begin position="187"/>
        <end position="196"/>
    </location>
</feature>
<gene>
    <name evidence="9" type="ORF">PC9H_009771</name>
</gene>
<proteinExistence type="predicted"/>
<keyword evidence="5" id="KW-0804">Transcription</keyword>
<feature type="compositionally biased region" description="Low complexity" evidence="7">
    <location>
        <begin position="283"/>
        <end position="320"/>
    </location>
</feature>
<feature type="compositionally biased region" description="Polar residues" evidence="7">
    <location>
        <begin position="377"/>
        <end position="409"/>
    </location>
</feature>
<evidence type="ECO:0000256" key="2">
    <source>
        <dbReference type="ARBA" id="ARBA00022771"/>
    </source>
</evidence>
<feature type="compositionally biased region" description="Low complexity" evidence="7">
    <location>
        <begin position="885"/>
        <end position="896"/>
    </location>
</feature>
<feature type="compositionally biased region" description="Low complexity" evidence="7">
    <location>
        <begin position="61"/>
        <end position="82"/>
    </location>
</feature>
<evidence type="ECO:0000256" key="6">
    <source>
        <dbReference type="PROSITE-ProRule" id="PRU00094"/>
    </source>
</evidence>
<dbReference type="InterPro" id="IPR013088">
    <property type="entry name" value="Znf_NHR/GATA"/>
</dbReference>
<dbReference type="InterPro" id="IPR000679">
    <property type="entry name" value="Znf_GATA"/>
</dbReference>
<keyword evidence="4" id="KW-0805">Transcription regulation</keyword>
<feature type="compositionally biased region" description="Low complexity" evidence="7">
    <location>
        <begin position="483"/>
        <end position="496"/>
    </location>
</feature>
<feature type="compositionally biased region" description="Polar residues" evidence="7">
    <location>
        <begin position="116"/>
        <end position="127"/>
    </location>
</feature>
<dbReference type="OrthoDB" id="2162994at2759"/>
<comment type="caution">
    <text evidence="9">The sequence shown here is derived from an EMBL/GenBank/DDBJ whole genome shotgun (WGS) entry which is preliminary data.</text>
</comment>
<feature type="compositionally biased region" description="Basic and acidic residues" evidence="7">
    <location>
        <begin position="837"/>
        <end position="848"/>
    </location>
</feature>
<feature type="compositionally biased region" description="Pro residues" evidence="7">
    <location>
        <begin position="567"/>
        <end position="577"/>
    </location>
</feature>
<accession>A0A8H7DN95</accession>
<dbReference type="RefSeq" id="XP_036628658.1">
    <property type="nucleotide sequence ID" value="XM_036779269.1"/>
</dbReference>
<feature type="compositionally biased region" description="Low complexity" evidence="7">
    <location>
        <begin position="338"/>
        <end position="363"/>
    </location>
</feature>
<feature type="compositionally biased region" description="Pro residues" evidence="7">
    <location>
        <begin position="249"/>
        <end position="265"/>
    </location>
</feature>
<dbReference type="SUPFAM" id="SSF57716">
    <property type="entry name" value="Glucocorticoid receptor-like (DNA-binding domain)"/>
    <property type="match status" value="1"/>
</dbReference>
<evidence type="ECO:0000256" key="3">
    <source>
        <dbReference type="ARBA" id="ARBA00022833"/>
    </source>
</evidence>
<keyword evidence="3" id="KW-0862">Zinc</keyword>
<keyword evidence="1" id="KW-0479">Metal-binding</keyword>
<feature type="compositionally biased region" description="Low complexity" evidence="7">
    <location>
        <begin position="1046"/>
        <end position="1055"/>
    </location>
</feature>
<dbReference type="GO" id="GO:0008270">
    <property type="term" value="F:zinc ion binding"/>
    <property type="evidence" value="ECO:0007669"/>
    <property type="project" value="UniProtKB-KW"/>
</dbReference>
<keyword evidence="2 6" id="KW-0863">Zinc-finger</keyword>
<dbReference type="GeneID" id="59379589"/>
<feature type="compositionally biased region" description="Low complexity" evidence="7">
    <location>
        <begin position="508"/>
        <end position="527"/>
    </location>
</feature>
<name>A0A8H7DN95_PLEOS</name>
<dbReference type="VEuPathDB" id="FungiDB:PC9H_009771"/>
<feature type="compositionally biased region" description="Polar residues" evidence="7">
    <location>
        <begin position="1085"/>
        <end position="1101"/>
    </location>
</feature>
<evidence type="ECO:0000259" key="8">
    <source>
        <dbReference type="PROSITE" id="PS50114"/>
    </source>
</evidence>
<organism evidence="9 10">
    <name type="scientific">Pleurotus ostreatus</name>
    <name type="common">Oyster mushroom</name>
    <name type="synonym">White-rot fungus</name>
    <dbReference type="NCBI Taxonomy" id="5322"/>
    <lineage>
        <taxon>Eukaryota</taxon>
        <taxon>Fungi</taxon>
        <taxon>Dikarya</taxon>
        <taxon>Basidiomycota</taxon>
        <taxon>Agaricomycotina</taxon>
        <taxon>Agaricomycetes</taxon>
        <taxon>Agaricomycetidae</taxon>
        <taxon>Agaricales</taxon>
        <taxon>Pleurotineae</taxon>
        <taxon>Pleurotaceae</taxon>
        <taxon>Pleurotus</taxon>
    </lineage>
</organism>
<dbReference type="PROSITE" id="PS00344">
    <property type="entry name" value="GATA_ZN_FINGER_1"/>
    <property type="match status" value="1"/>
</dbReference>
<feature type="compositionally biased region" description="Low complexity" evidence="7">
    <location>
        <begin position="410"/>
        <end position="435"/>
    </location>
</feature>
<feature type="compositionally biased region" description="Low complexity" evidence="7">
    <location>
        <begin position="609"/>
        <end position="653"/>
    </location>
</feature>
<feature type="compositionally biased region" description="Polar residues" evidence="7">
    <location>
        <begin position="1"/>
        <end position="10"/>
    </location>
</feature>
<feature type="compositionally biased region" description="Low complexity" evidence="7">
    <location>
        <begin position="1005"/>
        <end position="1019"/>
    </location>
</feature>
<feature type="compositionally biased region" description="Low complexity" evidence="7">
    <location>
        <begin position="688"/>
        <end position="698"/>
    </location>
</feature>
<evidence type="ECO:0000256" key="1">
    <source>
        <dbReference type="ARBA" id="ARBA00022723"/>
    </source>
</evidence>
<evidence type="ECO:0000313" key="9">
    <source>
        <dbReference type="EMBL" id="KAF7424464.1"/>
    </source>
</evidence>
<feature type="compositionally biased region" description="Polar residues" evidence="7">
    <location>
        <begin position="327"/>
        <end position="337"/>
    </location>
</feature>
<feature type="compositionally biased region" description="Pro residues" evidence="7">
    <location>
        <begin position="707"/>
        <end position="727"/>
    </location>
</feature>
<keyword evidence="10" id="KW-1185">Reference proteome</keyword>
<feature type="compositionally biased region" description="Low complexity" evidence="7">
    <location>
        <begin position="239"/>
        <end position="248"/>
    </location>
</feature>
<dbReference type="Gene3D" id="3.30.50.10">
    <property type="entry name" value="Erythroid Transcription Factor GATA-1, subunit A"/>
    <property type="match status" value="1"/>
</dbReference>
<evidence type="ECO:0000256" key="4">
    <source>
        <dbReference type="ARBA" id="ARBA00023015"/>
    </source>
</evidence>
<dbReference type="CDD" id="cd00202">
    <property type="entry name" value="ZnF_GATA"/>
    <property type="match status" value="1"/>
</dbReference>
<feature type="region of interest" description="Disordered" evidence="7">
    <location>
        <begin position="1"/>
        <end position="760"/>
    </location>
</feature>
<dbReference type="Pfam" id="PF00320">
    <property type="entry name" value="GATA"/>
    <property type="match status" value="1"/>
</dbReference>
<dbReference type="PROSITE" id="PS50114">
    <property type="entry name" value="GATA_ZN_FINGER_2"/>
    <property type="match status" value="1"/>
</dbReference>
<feature type="domain" description="GATA-type" evidence="8">
    <location>
        <begin position="908"/>
        <end position="943"/>
    </location>
</feature>
<evidence type="ECO:0000256" key="7">
    <source>
        <dbReference type="SAM" id="MobiDB-lite"/>
    </source>
</evidence>
<dbReference type="GO" id="GO:0006355">
    <property type="term" value="P:regulation of DNA-templated transcription"/>
    <property type="evidence" value="ECO:0007669"/>
    <property type="project" value="InterPro"/>
</dbReference>
<evidence type="ECO:0000256" key="5">
    <source>
        <dbReference type="ARBA" id="ARBA00023163"/>
    </source>
</evidence>
<feature type="compositionally biased region" description="Pro residues" evidence="7">
    <location>
        <begin position="599"/>
        <end position="608"/>
    </location>
</feature>
<feature type="compositionally biased region" description="Polar residues" evidence="7">
    <location>
        <begin position="1020"/>
        <end position="1030"/>
    </location>
</feature>
<feature type="compositionally biased region" description="Low complexity" evidence="7">
    <location>
        <begin position="555"/>
        <end position="566"/>
    </location>
</feature>
<feature type="region of interest" description="Disordered" evidence="7">
    <location>
        <begin position="950"/>
        <end position="1101"/>
    </location>
</feature>
<feature type="compositionally biased region" description="Basic and acidic residues" evidence="7">
    <location>
        <begin position="866"/>
        <end position="881"/>
    </location>
</feature>
<feature type="region of interest" description="Disordered" evidence="7">
    <location>
        <begin position="822"/>
        <end position="929"/>
    </location>
</feature>